<dbReference type="SMART" id="SM00895">
    <property type="entry name" value="FCD"/>
    <property type="match status" value="1"/>
</dbReference>
<keyword evidence="6" id="KW-1185">Reference proteome</keyword>
<name>A0A1H7X5L6_9RHOB</name>
<evidence type="ECO:0000256" key="1">
    <source>
        <dbReference type="ARBA" id="ARBA00023015"/>
    </source>
</evidence>
<evidence type="ECO:0000313" key="5">
    <source>
        <dbReference type="EMBL" id="SEM28428.1"/>
    </source>
</evidence>
<dbReference type="Proteomes" id="UP000199582">
    <property type="component" value="Unassembled WGS sequence"/>
</dbReference>
<keyword evidence="2" id="KW-0238">DNA-binding</keyword>
<protein>
    <submittedName>
        <fullName evidence="5">Transcriptional regulator, GntR family</fullName>
    </submittedName>
</protein>
<sequence>MTISTALLSDRPSLGEEVHGILLARLMSQEIPAGERLAIDVLARDLGVSQTPVRAALIRLEAEGLVVRRHNVGFSAAPMPSADRLRQFYEFRLLLEPEATAMATVAMSAAETDALREAINEMTAALRDADPSAMSGRFGLADLRFHDRIATGSGNALIVEALGRLRQPMQMFRLRFTADLREQALREHELIFERIAARDADGAAAAMRDHLTQSRSRFEPFYQALT</sequence>
<reference evidence="5 6" key="1">
    <citation type="submission" date="2016-10" db="EMBL/GenBank/DDBJ databases">
        <authorList>
            <person name="de Groot N.N."/>
        </authorList>
    </citation>
    <scope>NUCLEOTIDE SEQUENCE [LARGE SCALE GENOMIC DNA]</scope>
    <source>
        <strain evidence="5 6">DSM 100674</strain>
    </source>
</reference>
<dbReference type="InterPro" id="IPR036388">
    <property type="entry name" value="WH-like_DNA-bd_sf"/>
</dbReference>
<dbReference type="EMBL" id="FOAG01000018">
    <property type="protein sequence ID" value="SEM28428.1"/>
    <property type="molecule type" value="Genomic_DNA"/>
</dbReference>
<dbReference type="InterPro" id="IPR000524">
    <property type="entry name" value="Tscrpt_reg_HTH_GntR"/>
</dbReference>
<dbReference type="Gene3D" id="1.10.10.10">
    <property type="entry name" value="Winged helix-like DNA-binding domain superfamily/Winged helix DNA-binding domain"/>
    <property type="match status" value="1"/>
</dbReference>
<dbReference type="SUPFAM" id="SSF48008">
    <property type="entry name" value="GntR ligand-binding domain-like"/>
    <property type="match status" value="1"/>
</dbReference>
<dbReference type="RefSeq" id="WP_217649914.1">
    <property type="nucleotide sequence ID" value="NZ_FOAG01000018.1"/>
</dbReference>
<dbReference type="PROSITE" id="PS50949">
    <property type="entry name" value="HTH_GNTR"/>
    <property type="match status" value="1"/>
</dbReference>
<keyword evidence="3" id="KW-0804">Transcription</keyword>
<evidence type="ECO:0000313" key="6">
    <source>
        <dbReference type="Proteomes" id="UP000199582"/>
    </source>
</evidence>
<dbReference type="SUPFAM" id="SSF46785">
    <property type="entry name" value="Winged helix' DNA-binding domain"/>
    <property type="match status" value="1"/>
</dbReference>
<dbReference type="InterPro" id="IPR008920">
    <property type="entry name" value="TF_FadR/GntR_C"/>
</dbReference>
<evidence type="ECO:0000259" key="4">
    <source>
        <dbReference type="PROSITE" id="PS50949"/>
    </source>
</evidence>
<dbReference type="Pfam" id="PF00392">
    <property type="entry name" value="GntR"/>
    <property type="match status" value="1"/>
</dbReference>
<keyword evidence="1" id="KW-0805">Transcription regulation</keyword>
<dbReference type="Gene3D" id="1.20.120.530">
    <property type="entry name" value="GntR ligand-binding domain-like"/>
    <property type="match status" value="1"/>
</dbReference>
<dbReference type="AlphaFoldDB" id="A0A1H7X5L6"/>
<gene>
    <name evidence="5" type="ORF">SAMN05443999_11842</name>
</gene>
<dbReference type="PANTHER" id="PTHR43537">
    <property type="entry name" value="TRANSCRIPTIONAL REGULATOR, GNTR FAMILY"/>
    <property type="match status" value="1"/>
</dbReference>
<dbReference type="GO" id="GO:0003700">
    <property type="term" value="F:DNA-binding transcription factor activity"/>
    <property type="evidence" value="ECO:0007669"/>
    <property type="project" value="InterPro"/>
</dbReference>
<dbReference type="GO" id="GO:0003677">
    <property type="term" value="F:DNA binding"/>
    <property type="evidence" value="ECO:0007669"/>
    <property type="project" value="UniProtKB-KW"/>
</dbReference>
<dbReference type="InterPro" id="IPR036390">
    <property type="entry name" value="WH_DNA-bd_sf"/>
</dbReference>
<dbReference type="Pfam" id="PF07729">
    <property type="entry name" value="FCD"/>
    <property type="match status" value="1"/>
</dbReference>
<accession>A0A1H7X5L6</accession>
<organism evidence="5 6">
    <name type="scientific">Roseovarius azorensis</name>
    <dbReference type="NCBI Taxonomy" id="1287727"/>
    <lineage>
        <taxon>Bacteria</taxon>
        <taxon>Pseudomonadati</taxon>
        <taxon>Pseudomonadota</taxon>
        <taxon>Alphaproteobacteria</taxon>
        <taxon>Rhodobacterales</taxon>
        <taxon>Roseobacteraceae</taxon>
        <taxon>Roseovarius</taxon>
    </lineage>
</organism>
<dbReference type="PANTHER" id="PTHR43537:SF24">
    <property type="entry name" value="GLUCONATE OPERON TRANSCRIPTIONAL REPRESSOR"/>
    <property type="match status" value="1"/>
</dbReference>
<dbReference type="SMART" id="SM00345">
    <property type="entry name" value="HTH_GNTR"/>
    <property type="match status" value="1"/>
</dbReference>
<feature type="domain" description="HTH gntR-type" evidence="4">
    <location>
        <begin position="12"/>
        <end position="79"/>
    </location>
</feature>
<evidence type="ECO:0000256" key="2">
    <source>
        <dbReference type="ARBA" id="ARBA00023125"/>
    </source>
</evidence>
<evidence type="ECO:0000256" key="3">
    <source>
        <dbReference type="ARBA" id="ARBA00023163"/>
    </source>
</evidence>
<dbReference type="InterPro" id="IPR011711">
    <property type="entry name" value="GntR_C"/>
</dbReference>
<dbReference type="STRING" id="1287727.SAMN05443999_11842"/>
<proteinExistence type="predicted"/>